<name>A0A9X1F5V4_9FLAO</name>
<dbReference type="InterPro" id="IPR026444">
    <property type="entry name" value="Secre_tail"/>
</dbReference>
<dbReference type="Pfam" id="PF18962">
    <property type="entry name" value="Por_Secre_tail"/>
    <property type="match status" value="1"/>
</dbReference>
<dbReference type="NCBIfam" id="TIGR04183">
    <property type="entry name" value="Por_Secre_tail"/>
    <property type="match status" value="1"/>
</dbReference>
<keyword evidence="4" id="KW-1185">Reference proteome</keyword>
<keyword evidence="1" id="KW-0732">Signal</keyword>
<sequence length="359" mass="39360">MTKFYTLSVFLLYFTFSFSQERIAVAQSSRDVVILLDPNDGSLIDNDFIDLTAFGAGTPKDILQVSNELWITDQIEDRIDRFDLTGSYISTIDSSVGLDNVRGLASVNGEVWVCNAGTNNGAPGNAIIRFDTAGNLLGNFSTTNSPFDVVDTGTEAIIGFINTDSIERFDYSGNSLSVITTTVDFPQQIQYNETDVSIYVAAFSAPRGVYEFNIPSGNQDYYLDIGVSLRGIIELDNGNLLASGGSGLYTVNTTTNAFTNFNTESSQYLSRVNLTPLSVEEDTLLSFSIHPNPATDDLNLTANINFTNIRISNLLGQNVFELNTDSKTERIDISNLKAGVYMLSVQNENRSVVKKFVKK</sequence>
<dbReference type="EMBL" id="JAGSPD010000001">
    <property type="protein sequence ID" value="MBV7267957.1"/>
    <property type="molecule type" value="Genomic_DNA"/>
</dbReference>
<protein>
    <submittedName>
        <fullName evidence="3">T9SS type A sorting domain-containing protein</fullName>
    </submittedName>
</protein>
<evidence type="ECO:0000256" key="1">
    <source>
        <dbReference type="ARBA" id="ARBA00022729"/>
    </source>
</evidence>
<comment type="caution">
    <text evidence="3">The sequence shown here is derived from an EMBL/GenBank/DDBJ whole genome shotgun (WGS) entry which is preliminary data.</text>
</comment>
<dbReference type="AlphaFoldDB" id="A0A9X1F5V4"/>
<feature type="domain" description="Secretion system C-terminal sorting" evidence="2">
    <location>
        <begin position="289"/>
        <end position="357"/>
    </location>
</feature>
<gene>
    <name evidence="3" type="ORF">KCG49_01980</name>
</gene>
<accession>A0A9X1F5V4</accession>
<dbReference type="RefSeq" id="WP_218544492.1">
    <property type="nucleotide sequence ID" value="NZ_JAGSPD010000001.1"/>
</dbReference>
<organism evidence="3 4">
    <name type="scientific">Winogradskyella luteola</name>
    <dbReference type="NCBI Taxonomy" id="2828330"/>
    <lineage>
        <taxon>Bacteria</taxon>
        <taxon>Pseudomonadati</taxon>
        <taxon>Bacteroidota</taxon>
        <taxon>Flavobacteriia</taxon>
        <taxon>Flavobacteriales</taxon>
        <taxon>Flavobacteriaceae</taxon>
        <taxon>Winogradskyella</taxon>
    </lineage>
</organism>
<evidence type="ECO:0000313" key="3">
    <source>
        <dbReference type="EMBL" id="MBV7267957.1"/>
    </source>
</evidence>
<reference evidence="3" key="1">
    <citation type="submission" date="2021-04" db="EMBL/GenBank/DDBJ databases">
        <authorList>
            <person name="Pira H."/>
            <person name="Risdian C."/>
            <person name="Wink J."/>
        </authorList>
    </citation>
    <scope>NUCLEOTIDE SEQUENCE</scope>
    <source>
        <strain evidence="3">WHY3</strain>
    </source>
</reference>
<evidence type="ECO:0000259" key="2">
    <source>
        <dbReference type="Pfam" id="PF18962"/>
    </source>
</evidence>
<proteinExistence type="predicted"/>
<dbReference type="Proteomes" id="UP001138894">
    <property type="component" value="Unassembled WGS sequence"/>
</dbReference>
<evidence type="ECO:0000313" key="4">
    <source>
        <dbReference type="Proteomes" id="UP001138894"/>
    </source>
</evidence>